<dbReference type="Proteomes" id="UP000325081">
    <property type="component" value="Unassembled WGS sequence"/>
</dbReference>
<keyword evidence="1" id="KW-0031">Aminopeptidase</keyword>
<dbReference type="GO" id="GO:0004177">
    <property type="term" value="F:aminopeptidase activity"/>
    <property type="evidence" value="ECO:0007669"/>
    <property type="project" value="UniProtKB-KW"/>
</dbReference>
<reference evidence="2" key="1">
    <citation type="journal article" date="2019" name="Curr. Biol.">
        <title>Genome Sequence of Striga asiatica Provides Insight into the Evolution of Plant Parasitism.</title>
        <authorList>
            <person name="Yoshida S."/>
            <person name="Kim S."/>
            <person name="Wafula E.K."/>
            <person name="Tanskanen J."/>
            <person name="Kim Y.M."/>
            <person name="Honaas L."/>
            <person name="Yang Z."/>
            <person name="Spallek T."/>
            <person name="Conn C.E."/>
            <person name="Ichihashi Y."/>
            <person name="Cheong K."/>
            <person name="Cui S."/>
            <person name="Der J.P."/>
            <person name="Gundlach H."/>
            <person name="Jiao Y."/>
            <person name="Hori C."/>
            <person name="Ishida J.K."/>
            <person name="Kasahara H."/>
            <person name="Kiba T."/>
            <person name="Kim M.S."/>
            <person name="Koo N."/>
            <person name="Laohavisit A."/>
            <person name="Lee Y.H."/>
            <person name="Lumba S."/>
            <person name="McCourt P."/>
            <person name="Mortimer J.C."/>
            <person name="Mutuku J.M."/>
            <person name="Nomura T."/>
            <person name="Sasaki-Sekimoto Y."/>
            <person name="Seto Y."/>
            <person name="Wang Y."/>
            <person name="Wakatake T."/>
            <person name="Sakakibara H."/>
            <person name="Demura T."/>
            <person name="Yamaguchi S."/>
            <person name="Yoneyama K."/>
            <person name="Manabe R.I."/>
            <person name="Nelson D.C."/>
            <person name="Schulman A.H."/>
            <person name="Timko M.P."/>
            <person name="dePamphilis C.W."/>
            <person name="Choi D."/>
            <person name="Shirasu K."/>
        </authorList>
    </citation>
    <scope>NUCLEOTIDE SEQUENCE [LARGE SCALE GENOMIC DNA]</scope>
    <source>
        <strain evidence="2">cv. UVA1</strain>
    </source>
</reference>
<gene>
    <name evidence="1" type="ORF">STAS_04962</name>
</gene>
<keyword evidence="1" id="KW-0378">Hydrolase</keyword>
<sequence>MWAWLSALKHTQHKGKNPRKCRATQKAPWADGFLQEDEAIETVGAVGRDSRADDLCHFGVFCLDYGSVANGSQASKREVLWLQFDGGGCNSRKIDFLRRLPVGLTCWT</sequence>
<organism evidence="1 2">
    <name type="scientific">Striga asiatica</name>
    <name type="common">Asiatic witchweed</name>
    <name type="synonym">Buchnera asiatica</name>
    <dbReference type="NCBI Taxonomy" id="4170"/>
    <lineage>
        <taxon>Eukaryota</taxon>
        <taxon>Viridiplantae</taxon>
        <taxon>Streptophyta</taxon>
        <taxon>Embryophyta</taxon>
        <taxon>Tracheophyta</taxon>
        <taxon>Spermatophyta</taxon>
        <taxon>Magnoliopsida</taxon>
        <taxon>eudicotyledons</taxon>
        <taxon>Gunneridae</taxon>
        <taxon>Pentapetalae</taxon>
        <taxon>asterids</taxon>
        <taxon>lamiids</taxon>
        <taxon>Lamiales</taxon>
        <taxon>Orobanchaceae</taxon>
        <taxon>Buchnereae</taxon>
        <taxon>Striga</taxon>
    </lineage>
</organism>
<dbReference type="EMBL" id="BKCP01003336">
    <property type="protein sequence ID" value="GER29125.1"/>
    <property type="molecule type" value="Genomic_DNA"/>
</dbReference>
<comment type="caution">
    <text evidence="1">The sequence shown here is derived from an EMBL/GenBank/DDBJ whole genome shotgun (WGS) entry which is preliminary data.</text>
</comment>
<keyword evidence="2" id="KW-1185">Reference proteome</keyword>
<name>A0A5A7P8H4_STRAF</name>
<evidence type="ECO:0000313" key="1">
    <source>
        <dbReference type="EMBL" id="GER29125.1"/>
    </source>
</evidence>
<keyword evidence="1" id="KW-0645">Protease</keyword>
<dbReference type="AlphaFoldDB" id="A0A5A7P8H4"/>
<proteinExistence type="predicted"/>
<accession>A0A5A7P8H4</accession>
<protein>
    <submittedName>
        <fullName evidence="1">Methionine aminopeptidase 2-2</fullName>
    </submittedName>
</protein>
<evidence type="ECO:0000313" key="2">
    <source>
        <dbReference type="Proteomes" id="UP000325081"/>
    </source>
</evidence>